<name>A0A412AHZ4_PHOVU</name>
<keyword evidence="3" id="KW-0328">Glycosyltransferase</keyword>
<dbReference type="PANTHER" id="PTHR45947:SF13">
    <property type="entry name" value="TRANSFERASE"/>
    <property type="match status" value="1"/>
</dbReference>
<evidence type="ECO:0000313" key="3">
    <source>
        <dbReference type="EMBL" id="MDU0248441.1"/>
    </source>
</evidence>
<reference evidence="3" key="2">
    <citation type="submission" date="2023-10" db="EMBL/GenBank/DDBJ databases">
        <title>Genome of potential pathogenic bacteria in Crohn's disease.</title>
        <authorList>
            <person name="Rodriguez-Palacios A."/>
        </authorList>
    </citation>
    <scope>NUCLEOTIDE SEQUENCE</scope>
    <source>
        <strain evidence="3">CavFT-hAR107</strain>
    </source>
</reference>
<evidence type="ECO:0000313" key="4">
    <source>
        <dbReference type="Proteomes" id="UP001181258"/>
    </source>
</evidence>
<proteinExistence type="predicted"/>
<organism evidence="3 4">
    <name type="scientific">Phocaeicola vulgatus</name>
    <name type="common">Bacteroides vulgatus</name>
    <dbReference type="NCBI Taxonomy" id="821"/>
    <lineage>
        <taxon>Bacteria</taxon>
        <taxon>Pseudomonadati</taxon>
        <taxon>Bacteroidota</taxon>
        <taxon>Bacteroidia</taxon>
        <taxon>Bacteroidales</taxon>
        <taxon>Bacteroidaceae</taxon>
        <taxon>Phocaeicola</taxon>
    </lineage>
</organism>
<protein>
    <submittedName>
        <fullName evidence="3">Glycosyltransferase family 4 protein</fullName>
        <ecNumber evidence="3">2.4.-.-</ecNumber>
    </submittedName>
</protein>
<dbReference type="Proteomes" id="UP001181258">
    <property type="component" value="Unassembled WGS sequence"/>
</dbReference>
<keyword evidence="3" id="KW-0808">Transferase</keyword>
<dbReference type="EMBL" id="JAWDHD010000008">
    <property type="protein sequence ID" value="MDU0248441.1"/>
    <property type="molecule type" value="Genomic_DNA"/>
</dbReference>
<dbReference type="PANTHER" id="PTHR45947">
    <property type="entry name" value="SULFOQUINOVOSYL TRANSFERASE SQD2"/>
    <property type="match status" value="1"/>
</dbReference>
<accession>A0A412AHZ4</accession>
<dbReference type="AlphaFoldDB" id="A0A412AHZ4"/>
<dbReference type="EC" id="2.4.-.-" evidence="3"/>
<dbReference type="EMBL" id="JAKNGO010000098">
    <property type="protein sequence ID" value="MCG4691116.1"/>
    <property type="molecule type" value="Genomic_DNA"/>
</dbReference>
<dbReference type="SUPFAM" id="SSF53756">
    <property type="entry name" value="UDP-Glycosyltransferase/glycogen phosphorylase"/>
    <property type="match status" value="1"/>
</dbReference>
<dbReference type="Pfam" id="PF00534">
    <property type="entry name" value="Glycos_transf_1"/>
    <property type="match status" value="1"/>
</dbReference>
<evidence type="ECO:0000259" key="1">
    <source>
        <dbReference type="Pfam" id="PF00534"/>
    </source>
</evidence>
<evidence type="ECO:0000313" key="2">
    <source>
        <dbReference type="EMBL" id="MCG4691116.1"/>
    </source>
</evidence>
<gene>
    <name evidence="2" type="ORF">L0N01_21275</name>
    <name evidence="3" type="ORF">RVY68_07015</name>
</gene>
<comment type="caution">
    <text evidence="3">The sequence shown here is derived from an EMBL/GenBank/DDBJ whole genome shotgun (WGS) entry which is preliminary data.</text>
</comment>
<dbReference type="Proteomes" id="UP001200843">
    <property type="component" value="Unassembled WGS sequence"/>
</dbReference>
<dbReference type="InterPro" id="IPR050194">
    <property type="entry name" value="Glycosyltransferase_grp1"/>
</dbReference>
<sequence>MVSNIIIVNDFAFINGGAGSVAIRTACELSRRGKRVFFFAGVAPVDACLEATGVKVFCLNQYDILNNSNRLEAIIQGLWNQKAYKEFDKLLSSLDLQKTIIHFHSWTKVLSASLFAVTRKHHAKIVVTMHDYFSFCPNGGFFVYPQRSICERNPLSWRCVLCNCDARSFSQKMWRVCRQKIQNFYFWKNDIHFISISALTHELCLCHMPKKKIYPVTRLNNPLELSDTKCELKKDAAYLFMGRLSSEKGLDLFCKAMVDLHLKGLVVGDGYLKEKYQAEYPQIDFVGWASGEEKKKYILQSKCLLFPSFWYEGAPLTIIEMKSYGIPCIVPDRCAASEQIENGKTGFVFKTGDYDSFVTAIKRLEEIDLNEMQKNIINTFHLNDYSMESHIKGLIDIYGD</sequence>
<dbReference type="RefSeq" id="WP_032945030.1">
    <property type="nucleotide sequence ID" value="NZ_BAABZK010000002.1"/>
</dbReference>
<dbReference type="CDD" id="cd03801">
    <property type="entry name" value="GT4_PimA-like"/>
    <property type="match status" value="1"/>
</dbReference>
<reference evidence="2" key="1">
    <citation type="submission" date="2022-01" db="EMBL/GenBank/DDBJ databases">
        <title>Collection of gut derived symbiotic bacterial strains cultured from healthy donors.</title>
        <authorList>
            <person name="Lin H."/>
            <person name="Kohout C."/>
            <person name="Waligurski E."/>
            <person name="Pamer E.G."/>
        </authorList>
    </citation>
    <scope>NUCLEOTIDE SEQUENCE</scope>
    <source>
        <strain evidence="2">DFI.6.72</strain>
    </source>
</reference>
<feature type="domain" description="Glycosyl transferase family 1" evidence="1">
    <location>
        <begin position="233"/>
        <end position="378"/>
    </location>
</feature>
<dbReference type="GO" id="GO:0016757">
    <property type="term" value="F:glycosyltransferase activity"/>
    <property type="evidence" value="ECO:0007669"/>
    <property type="project" value="UniProtKB-KW"/>
</dbReference>
<dbReference type="InterPro" id="IPR001296">
    <property type="entry name" value="Glyco_trans_1"/>
</dbReference>
<dbReference type="Gene3D" id="3.40.50.2000">
    <property type="entry name" value="Glycogen Phosphorylase B"/>
    <property type="match status" value="2"/>
</dbReference>